<evidence type="ECO:0000313" key="2">
    <source>
        <dbReference type="Proteomes" id="UP000321306"/>
    </source>
</evidence>
<proteinExistence type="predicted"/>
<dbReference type="OrthoDB" id="7942934at2"/>
<protein>
    <submittedName>
        <fullName evidence="1">Uncharacterized protein</fullName>
    </submittedName>
</protein>
<organism evidence="1 2">
    <name type="scientific">Deinococcus cellulosilyticus (strain DSM 18568 / NBRC 106333 / KACC 11606 / 5516J-15)</name>
    <dbReference type="NCBI Taxonomy" id="1223518"/>
    <lineage>
        <taxon>Bacteria</taxon>
        <taxon>Thermotogati</taxon>
        <taxon>Deinococcota</taxon>
        <taxon>Deinococci</taxon>
        <taxon>Deinococcales</taxon>
        <taxon>Deinococcaceae</taxon>
        <taxon>Deinococcus</taxon>
    </lineage>
</organism>
<dbReference type="EMBL" id="BJXB01000012">
    <property type="protein sequence ID" value="GEM47229.1"/>
    <property type="molecule type" value="Genomic_DNA"/>
</dbReference>
<evidence type="ECO:0000313" key="1">
    <source>
        <dbReference type="EMBL" id="GEM47229.1"/>
    </source>
</evidence>
<reference evidence="1 2" key="1">
    <citation type="submission" date="2019-07" db="EMBL/GenBank/DDBJ databases">
        <title>Whole genome shotgun sequence of Deinococcus cellulosilyticus NBRC 106333.</title>
        <authorList>
            <person name="Hosoyama A."/>
            <person name="Uohara A."/>
            <person name="Ohji S."/>
            <person name="Ichikawa N."/>
        </authorList>
    </citation>
    <scope>NUCLEOTIDE SEQUENCE [LARGE SCALE GENOMIC DNA]</scope>
    <source>
        <strain evidence="1 2">NBRC 106333</strain>
    </source>
</reference>
<name>A0A511N302_DEIC1</name>
<gene>
    <name evidence="1" type="ORF">DC3_28640</name>
</gene>
<comment type="caution">
    <text evidence="1">The sequence shown here is derived from an EMBL/GenBank/DDBJ whole genome shotgun (WGS) entry which is preliminary data.</text>
</comment>
<keyword evidence="2" id="KW-1185">Reference proteome</keyword>
<dbReference type="Proteomes" id="UP000321306">
    <property type="component" value="Unassembled WGS sequence"/>
</dbReference>
<dbReference type="AlphaFoldDB" id="A0A511N302"/>
<accession>A0A511N302</accession>
<sequence length="316" mass="35573">MADSLLQRIEDELGVPDPVGLLSRLSLTDLTSLLLEVYRQKADQRTPAQVLEEYQQSRFVRPAKVHPVRMLEWEKTVLSSLPSEVEPLVLSPVAPLGTCSVVAAVDQNWSVSTVRGNEVVSDATNVLALEACIRRKTLLKENPKSSEVVHLATSQRMLRPQFYNQPGQIPHFNLFCMVSAGRDQGNSTFEHQALLLHLRTMLQALRRHWTELHPLKLTVSDFSGKTRALLTEERIFQPLLQEFSALECQHDPDRTHARNYYTGLCFHLYALPDGADQVFLADGGEVKWSQTLLSNSKERMLISGLGGDRVVRLAQL</sequence>
<dbReference type="RefSeq" id="WP_146885314.1">
    <property type="nucleotide sequence ID" value="NZ_BJXB01000012.1"/>
</dbReference>